<keyword evidence="1" id="KW-0472">Membrane</keyword>
<organism evidence="2 3">
    <name type="scientific">Leucothrix pacifica</name>
    <dbReference type="NCBI Taxonomy" id="1247513"/>
    <lineage>
        <taxon>Bacteria</taxon>
        <taxon>Pseudomonadati</taxon>
        <taxon>Pseudomonadota</taxon>
        <taxon>Gammaproteobacteria</taxon>
        <taxon>Thiotrichales</taxon>
        <taxon>Thiotrichaceae</taxon>
        <taxon>Leucothrix</taxon>
    </lineage>
</organism>
<dbReference type="AlphaFoldDB" id="A0A317CNJ8"/>
<evidence type="ECO:0000256" key="1">
    <source>
        <dbReference type="SAM" id="Phobius"/>
    </source>
</evidence>
<evidence type="ECO:0000313" key="2">
    <source>
        <dbReference type="EMBL" id="PWQ99053.1"/>
    </source>
</evidence>
<name>A0A317CNJ8_9GAMM</name>
<dbReference type="EMBL" id="QGKM01000013">
    <property type="protein sequence ID" value="PWQ99053.1"/>
    <property type="molecule type" value="Genomic_DNA"/>
</dbReference>
<gene>
    <name evidence="2" type="ORF">DKW60_06295</name>
</gene>
<keyword evidence="1" id="KW-0812">Transmembrane</keyword>
<keyword evidence="3" id="KW-1185">Reference proteome</keyword>
<sequence>MELAVLIAAAVGILLFAISYLKFAYEGFRYHLITGVLALIPVINLVALPTLWDRTNRMLMVGLVGLVIAIGAWFLGAGKTFHAYWGNRQAQQVAAPVVTNTGTPIATAPVAGSSAVPAVTTSVADRKVSLLPSKALYRLDFESASADQIKTFTGRIVKITSADHTVTDGRIQSVTPSSVFIEQSGDGQIAYEMMLSNIKSIEVMVKRAAR</sequence>
<keyword evidence="1" id="KW-1133">Transmembrane helix</keyword>
<evidence type="ECO:0000313" key="3">
    <source>
        <dbReference type="Proteomes" id="UP000245539"/>
    </source>
</evidence>
<dbReference type="RefSeq" id="WP_109836814.1">
    <property type="nucleotide sequence ID" value="NZ_QGKM01000013.1"/>
</dbReference>
<feature type="transmembrane region" description="Helical" evidence="1">
    <location>
        <begin position="58"/>
        <end position="78"/>
    </location>
</feature>
<dbReference type="OrthoDB" id="5624580at2"/>
<protein>
    <submittedName>
        <fullName evidence="2">Uncharacterized protein</fullName>
    </submittedName>
</protein>
<reference evidence="2 3" key="1">
    <citation type="submission" date="2018-05" db="EMBL/GenBank/DDBJ databases">
        <title>Leucothrix arctica sp. nov., isolated from Arctic seawater.</title>
        <authorList>
            <person name="Choi A."/>
            <person name="Baek K."/>
        </authorList>
    </citation>
    <scope>NUCLEOTIDE SEQUENCE [LARGE SCALE GENOMIC DNA]</scope>
    <source>
        <strain evidence="2 3">JCM 18388</strain>
    </source>
</reference>
<feature type="transmembrane region" description="Helical" evidence="1">
    <location>
        <begin position="6"/>
        <end position="25"/>
    </location>
</feature>
<proteinExistence type="predicted"/>
<dbReference type="Proteomes" id="UP000245539">
    <property type="component" value="Unassembled WGS sequence"/>
</dbReference>
<feature type="transmembrane region" description="Helical" evidence="1">
    <location>
        <begin position="32"/>
        <end position="52"/>
    </location>
</feature>
<comment type="caution">
    <text evidence="2">The sequence shown here is derived from an EMBL/GenBank/DDBJ whole genome shotgun (WGS) entry which is preliminary data.</text>
</comment>
<accession>A0A317CNJ8</accession>